<dbReference type="InterPro" id="IPR050624">
    <property type="entry name" value="HTH-type_Tx_Regulator"/>
</dbReference>
<evidence type="ECO:0000313" key="4">
    <source>
        <dbReference type="EMBL" id="TWE20812.1"/>
    </source>
</evidence>
<dbReference type="PANTHER" id="PTHR43479">
    <property type="entry name" value="ACREF/ENVCD OPERON REPRESSOR-RELATED"/>
    <property type="match status" value="1"/>
</dbReference>
<keyword evidence="5" id="KW-1185">Reference proteome</keyword>
<comment type="caution">
    <text evidence="4">The sequence shown here is derived from an EMBL/GenBank/DDBJ whole genome shotgun (WGS) entry which is preliminary data.</text>
</comment>
<dbReference type="RefSeq" id="WP_145795394.1">
    <property type="nucleotide sequence ID" value="NZ_BAAABR010000047.1"/>
</dbReference>
<feature type="DNA-binding region" description="H-T-H motif" evidence="2">
    <location>
        <begin position="34"/>
        <end position="53"/>
    </location>
</feature>
<dbReference type="PANTHER" id="PTHR43479:SF7">
    <property type="entry name" value="TETR-FAMILY TRANSCRIPTIONAL REGULATOR"/>
    <property type="match status" value="1"/>
</dbReference>
<dbReference type="OrthoDB" id="4555631at2"/>
<evidence type="ECO:0000313" key="5">
    <source>
        <dbReference type="Proteomes" id="UP000318416"/>
    </source>
</evidence>
<evidence type="ECO:0000256" key="1">
    <source>
        <dbReference type="ARBA" id="ARBA00023125"/>
    </source>
</evidence>
<dbReference type="AlphaFoldDB" id="A0A561EYY0"/>
<dbReference type="Pfam" id="PF00440">
    <property type="entry name" value="TetR_N"/>
    <property type="match status" value="1"/>
</dbReference>
<keyword evidence="1 2" id="KW-0238">DNA-binding</keyword>
<gene>
    <name evidence="4" type="ORF">FB465_5971</name>
</gene>
<evidence type="ECO:0000256" key="2">
    <source>
        <dbReference type="PROSITE-ProRule" id="PRU00335"/>
    </source>
</evidence>
<dbReference type="PROSITE" id="PS50977">
    <property type="entry name" value="HTH_TETR_2"/>
    <property type="match status" value="1"/>
</dbReference>
<dbReference type="Proteomes" id="UP000318416">
    <property type="component" value="Unassembled WGS sequence"/>
</dbReference>
<feature type="domain" description="HTH tetR-type" evidence="3">
    <location>
        <begin position="11"/>
        <end position="71"/>
    </location>
</feature>
<evidence type="ECO:0000259" key="3">
    <source>
        <dbReference type="PROSITE" id="PS50977"/>
    </source>
</evidence>
<accession>A0A561EYY0</accession>
<dbReference type="InterPro" id="IPR009057">
    <property type="entry name" value="Homeodomain-like_sf"/>
</dbReference>
<organism evidence="4 5">
    <name type="scientific">Kitasatospora atroaurantiaca</name>
    <dbReference type="NCBI Taxonomy" id="285545"/>
    <lineage>
        <taxon>Bacteria</taxon>
        <taxon>Bacillati</taxon>
        <taxon>Actinomycetota</taxon>
        <taxon>Actinomycetes</taxon>
        <taxon>Kitasatosporales</taxon>
        <taxon>Streptomycetaceae</taxon>
        <taxon>Kitasatospora</taxon>
    </lineage>
</organism>
<dbReference type="SUPFAM" id="SSF46689">
    <property type="entry name" value="Homeodomain-like"/>
    <property type="match status" value="1"/>
</dbReference>
<protein>
    <submittedName>
        <fullName evidence="4">TetR family transcriptional regulator</fullName>
    </submittedName>
</protein>
<name>A0A561EYY0_9ACTN</name>
<dbReference type="GO" id="GO:0003677">
    <property type="term" value="F:DNA binding"/>
    <property type="evidence" value="ECO:0007669"/>
    <property type="project" value="UniProtKB-UniRule"/>
</dbReference>
<dbReference type="EMBL" id="VIVR01000001">
    <property type="protein sequence ID" value="TWE20812.1"/>
    <property type="molecule type" value="Genomic_DNA"/>
</dbReference>
<reference evidence="4 5" key="1">
    <citation type="submission" date="2019-06" db="EMBL/GenBank/DDBJ databases">
        <title>Sequencing the genomes of 1000 actinobacteria strains.</title>
        <authorList>
            <person name="Klenk H.-P."/>
        </authorList>
    </citation>
    <scope>NUCLEOTIDE SEQUENCE [LARGE SCALE GENOMIC DNA]</scope>
    <source>
        <strain evidence="4 5">DSM 41649</strain>
    </source>
</reference>
<dbReference type="InterPro" id="IPR001647">
    <property type="entry name" value="HTH_TetR"/>
</dbReference>
<proteinExistence type="predicted"/>
<sequence length="188" mass="20104">MSSPAGDPRAERTRARLREALLAECAERPLEGVSVSALVRRAGLGRATFYLHYEDLQALAVDACAEVVRDAVDALHAWRGTADPAAPPPALAAFFAGITPHAALYRTLLRPGGSGPLGELMNRQLRERSRTERELAGAPHADLIATAVAATFAGLLADWLHDLVPGTPEEIAAQVWRLLLALHRTPLG</sequence>
<dbReference type="Gene3D" id="1.10.357.10">
    <property type="entry name" value="Tetracycline Repressor, domain 2"/>
    <property type="match status" value="1"/>
</dbReference>